<name>A0A8T1WPD7_9STRA</name>
<organism evidence="1 2">
    <name type="scientific">Phytophthora boehmeriae</name>
    <dbReference type="NCBI Taxonomy" id="109152"/>
    <lineage>
        <taxon>Eukaryota</taxon>
        <taxon>Sar</taxon>
        <taxon>Stramenopiles</taxon>
        <taxon>Oomycota</taxon>
        <taxon>Peronosporomycetes</taxon>
        <taxon>Peronosporales</taxon>
        <taxon>Peronosporaceae</taxon>
        <taxon>Phytophthora</taxon>
    </lineage>
</organism>
<comment type="caution">
    <text evidence="1">The sequence shown here is derived from an EMBL/GenBank/DDBJ whole genome shotgun (WGS) entry which is preliminary data.</text>
</comment>
<evidence type="ECO:0000313" key="1">
    <source>
        <dbReference type="EMBL" id="KAG7393823.1"/>
    </source>
</evidence>
<sequence length="201" mass="22885">MDMATKQEDCAFAVPPPLFAGRKRRAAAPNTSDSFSFFTAEDFNAFSIRGDVYESRFYGGLERRRWTVLSANSGRKSADTALTKPGQKHLLQRLWEAIEAHHIQPPNNREELENGQRRISSFSVAEHERYLALQRTLVQAQQRGLPGVLALSQDEMKFWKHLENEVKGEQTSFCKMVVRALAAEATSKEAFIPPFVDIWVR</sequence>
<gene>
    <name evidence="1" type="ORF">PHYBOEH_005992</name>
</gene>
<accession>A0A8T1WPD7</accession>
<dbReference type="Proteomes" id="UP000693981">
    <property type="component" value="Unassembled WGS sequence"/>
</dbReference>
<reference evidence="1" key="1">
    <citation type="submission" date="2021-02" db="EMBL/GenBank/DDBJ databases">
        <authorList>
            <person name="Palmer J.M."/>
        </authorList>
    </citation>
    <scope>NUCLEOTIDE SEQUENCE</scope>
    <source>
        <strain evidence="1">SCRP23</strain>
    </source>
</reference>
<dbReference type="EMBL" id="JAGDFL010000311">
    <property type="protein sequence ID" value="KAG7393823.1"/>
    <property type="molecule type" value="Genomic_DNA"/>
</dbReference>
<dbReference type="OrthoDB" id="289162at2759"/>
<evidence type="ECO:0000313" key="2">
    <source>
        <dbReference type="Proteomes" id="UP000693981"/>
    </source>
</evidence>
<keyword evidence="2" id="KW-1185">Reference proteome</keyword>
<dbReference type="AlphaFoldDB" id="A0A8T1WPD7"/>
<proteinExistence type="predicted"/>
<protein>
    <submittedName>
        <fullName evidence="1">Uncharacterized protein</fullName>
    </submittedName>
</protein>